<dbReference type="EMBL" id="LWBO01000064">
    <property type="protein sequence ID" value="OQP40671.1"/>
    <property type="molecule type" value="Genomic_DNA"/>
</dbReference>
<dbReference type="Gene3D" id="2.60.40.2250">
    <property type="match status" value="1"/>
</dbReference>
<keyword evidence="3" id="KW-1185">Reference proteome</keyword>
<sequence>MEFNVSADLVYNAEEAGTLVLNIRPLKVIKETLLIDPRTINYVDYFSDMNRLLMLPVSEPGEIRISYNATALNEFNYVDFSNLGPSSISQMDPSVLLYLNPSRYCQSDKLLRFTMHLFGHIENEFEKVISITEWIYTNVEYLSGSTTSGTSAYDTITEQAGVCRDFAHLGIALCRALDIPARYCSVYAYNLEPADFHACFEAWLSGHWIIFDATKLAPLNGFVKISMGRDAADTSIANLFGKIIPQSTNINSYKSQGVIEPVFYYPGSTIGLSYIE</sequence>
<dbReference type="RefSeq" id="WP_014216589.1">
    <property type="nucleotide sequence ID" value="NZ_LWBO01000064.1"/>
</dbReference>
<gene>
    <name evidence="2" type="ORF">A4D02_36110</name>
</gene>
<protein>
    <submittedName>
        <fullName evidence="2">Transglutaminase</fullName>
    </submittedName>
</protein>
<comment type="caution">
    <text evidence="2">The sequence shown here is derived from an EMBL/GenBank/DDBJ whole genome shotgun (WGS) entry which is preliminary data.</text>
</comment>
<dbReference type="SUPFAM" id="SSF54001">
    <property type="entry name" value="Cysteine proteinases"/>
    <property type="match status" value="1"/>
</dbReference>
<dbReference type="PANTHER" id="PTHR33490:SF12">
    <property type="entry name" value="BLL5557 PROTEIN"/>
    <property type="match status" value="1"/>
</dbReference>
<dbReference type="PANTHER" id="PTHR33490">
    <property type="entry name" value="BLR5614 PROTEIN-RELATED"/>
    <property type="match status" value="1"/>
</dbReference>
<dbReference type="Gene3D" id="3.10.620.30">
    <property type="match status" value="1"/>
</dbReference>
<accession>A0ABX3NNV5</accession>
<dbReference type="InterPro" id="IPR002931">
    <property type="entry name" value="Transglutaminase-like"/>
</dbReference>
<dbReference type="Proteomes" id="UP000192277">
    <property type="component" value="Unassembled WGS sequence"/>
</dbReference>
<evidence type="ECO:0000313" key="3">
    <source>
        <dbReference type="Proteomes" id="UP000192277"/>
    </source>
</evidence>
<dbReference type="InterPro" id="IPR038765">
    <property type="entry name" value="Papain-like_cys_pep_sf"/>
</dbReference>
<evidence type="ECO:0000259" key="1">
    <source>
        <dbReference type="SMART" id="SM00460"/>
    </source>
</evidence>
<feature type="domain" description="Transglutaminase-like" evidence="1">
    <location>
        <begin position="155"/>
        <end position="215"/>
    </location>
</feature>
<evidence type="ECO:0000313" key="2">
    <source>
        <dbReference type="EMBL" id="OQP40671.1"/>
    </source>
</evidence>
<dbReference type="InterPro" id="IPR048930">
    <property type="entry name" value="Bact_transglu_N_2"/>
</dbReference>
<dbReference type="SMART" id="SM00460">
    <property type="entry name" value="TGc"/>
    <property type="match status" value="1"/>
</dbReference>
<organism evidence="2 3">
    <name type="scientific">Niastella koreensis</name>
    <dbReference type="NCBI Taxonomy" id="354356"/>
    <lineage>
        <taxon>Bacteria</taxon>
        <taxon>Pseudomonadati</taxon>
        <taxon>Bacteroidota</taxon>
        <taxon>Chitinophagia</taxon>
        <taxon>Chitinophagales</taxon>
        <taxon>Chitinophagaceae</taxon>
        <taxon>Niastella</taxon>
    </lineage>
</organism>
<dbReference type="Pfam" id="PF21295">
    <property type="entry name" value="Bact_transglu_N_2"/>
    <property type="match status" value="1"/>
</dbReference>
<proteinExistence type="predicted"/>
<reference evidence="2 3" key="1">
    <citation type="submission" date="2016-04" db="EMBL/GenBank/DDBJ databases">
        <authorList>
            <person name="Chen L."/>
            <person name="Zhuang W."/>
            <person name="Wang G."/>
        </authorList>
    </citation>
    <scope>NUCLEOTIDE SEQUENCE [LARGE SCALE GENOMIC DNA]</scope>
    <source>
        <strain evidence="3">GR20</strain>
    </source>
</reference>
<dbReference type="Pfam" id="PF01841">
    <property type="entry name" value="Transglut_core"/>
    <property type="match status" value="1"/>
</dbReference>
<name>A0ABX3NNV5_9BACT</name>